<dbReference type="GO" id="GO:0030427">
    <property type="term" value="C:site of polarized growth"/>
    <property type="evidence" value="ECO:0007669"/>
    <property type="project" value="TreeGrafter"/>
</dbReference>
<accession>A0A151ZAP6</accession>
<dbReference type="InParanoid" id="A0A151ZAP6"/>
<name>A0A151ZAP6_TIELA</name>
<dbReference type="OMA" id="KLLGHYN"/>
<dbReference type="PANTHER" id="PTHR10829:SF25">
    <property type="entry name" value="DREBRIN-LIKE PROTEIN"/>
    <property type="match status" value="1"/>
</dbReference>
<comment type="caution">
    <text evidence="9">The sequence shown here is derived from an EMBL/GenBank/DDBJ whole genome shotgun (WGS) entry which is preliminary data.</text>
</comment>
<sequence length="341" mass="37135">MSGDLRFSLAERKAGSIQTSGNSGNVVSVSNNEEFLDAVKSVHTSGFAQNWYLVGYVDKDTIKLQSVGTGGINELVSHLDDNQMQYAILRVVDLVDGIPTDRYVFIVWVGEQVKGIDKARLGTNKTAITKLMGHYNVEITASLKSELSEQEITNKVSDASGSRNRTSETVSTPKVQQTQSTVKPFSSNTTKLPTANTSSVKGLTYQNESNIKDLIQKVKDPRDPVDWVLIGYLDKEVLGLVGSGTGGLQDLVSHLKASDVYYGLVKVEDRIDATVMAKLAYINFVGTSVSPMTKGRLTSHKGNVEKFFEPYHVSLFGESQSDLTDSVLNAKIQALKGSKTN</sequence>
<proteinExistence type="inferred from homology"/>
<dbReference type="PANTHER" id="PTHR10829">
    <property type="entry name" value="CORTACTIN AND DREBRIN"/>
    <property type="match status" value="1"/>
</dbReference>
<dbReference type="Gene3D" id="3.40.20.10">
    <property type="entry name" value="Severin"/>
    <property type="match status" value="2"/>
</dbReference>
<feature type="domain" description="ADF-H" evidence="8">
    <location>
        <begin position="26"/>
        <end position="157"/>
    </location>
</feature>
<dbReference type="Pfam" id="PF00241">
    <property type="entry name" value="Cofilin_ADF"/>
    <property type="match status" value="2"/>
</dbReference>
<comment type="subcellular location">
    <subcellularLocation>
        <location evidence="1">Cytoplasm</location>
        <location evidence="1">Cytoskeleton</location>
    </subcellularLocation>
</comment>
<feature type="domain" description="ADF-H" evidence="8">
    <location>
        <begin position="202"/>
        <end position="333"/>
    </location>
</feature>
<dbReference type="OrthoDB" id="20822at2759"/>
<evidence type="ECO:0000256" key="5">
    <source>
        <dbReference type="ARBA" id="ARBA00038052"/>
    </source>
</evidence>
<dbReference type="Proteomes" id="UP000076078">
    <property type="component" value="Unassembled WGS sequence"/>
</dbReference>
<dbReference type="SUPFAM" id="SSF55753">
    <property type="entry name" value="Actin depolymerizing proteins"/>
    <property type="match status" value="2"/>
</dbReference>
<dbReference type="STRING" id="361077.A0A151ZAP6"/>
<evidence type="ECO:0000313" key="10">
    <source>
        <dbReference type="Proteomes" id="UP000076078"/>
    </source>
</evidence>
<evidence type="ECO:0000259" key="8">
    <source>
        <dbReference type="PROSITE" id="PS51263"/>
    </source>
</evidence>
<keyword evidence="4" id="KW-0206">Cytoskeleton</keyword>
<dbReference type="GO" id="GO:0030864">
    <property type="term" value="C:cortical actin cytoskeleton"/>
    <property type="evidence" value="ECO:0007669"/>
    <property type="project" value="TreeGrafter"/>
</dbReference>
<keyword evidence="2" id="KW-0963">Cytoplasm</keyword>
<organism evidence="9 10">
    <name type="scientific">Tieghemostelium lacteum</name>
    <name type="common">Slime mold</name>
    <name type="synonym">Dictyostelium lacteum</name>
    <dbReference type="NCBI Taxonomy" id="361077"/>
    <lineage>
        <taxon>Eukaryota</taxon>
        <taxon>Amoebozoa</taxon>
        <taxon>Evosea</taxon>
        <taxon>Eumycetozoa</taxon>
        <taxon>Dictyostelia</taxon>
        <taxon>Dictyosteliales</taxon>
        <taxon>Raperosteliaceae</taxon>
        <taxon>Tieghemostelium</taxon>
    </lineage>
</organism>
<dbReference type="InterPro" id="IPR002108">
    <property type="entry name" value="ADF-H"/>
</dbReference>
<keyword evidence="3" id="KW-0009">Actin-binding</keyword>
<dbReference type="GO" id="GO:0030833">
    <property type="term" value="P:regulation of actin filament polymerization"/>
    <property type="evidence" value="ECO:0007669"/>
    <property type="project" value="TreeGrafter"/>
</dbReference>
<evidence type="ECO:0000256" key="4">
    <source>
        <dbReference type="ARBA" id="ARBA00023212"/>
    </source>
</evidence>
<dbReference type="GO" id="GO:0005884">
    <property type="term" value="C:actin filament"/>
    <property type="evidence" value="ECO:0007669"/>
    <property type="project" value="TreeGrafter"/>
</dbReference>
<dbReference type="AlphaFoldDB" id="A0A151ZAP6"/>
<dbReference type="EMBL" id="LODT01000035">
    <property type="protein sequence ID" value="KYQ91019.1"/>
    <property type="molecule type" value="Genomic_DNA"/>
</dbReference>
<evidence type="ECO:0000256" key="1">
    <source>
        <dbReference type="ARBA" id="ARBA00004245"/>
    </source>
</evidence>
<evidence type="ECO:0000256" key="3">
    <source>
        <dbReference type="ARBA" id="ARBA00023203"/>
    </source>
</evidence>
<dbReference type="FunFam" id="3.40.20.10:FF:000018">
    <property type="entry name" value="Coactosin-like 1"/>
    <property type="match status" value="2"/>
</dbReference>
<evidence type="ECO:0000256" key="7">
    <source>
        <dbReference type="SAM" id="MobiDB-lite"/>
    </source>
</evidence>
<dbReference type="GO" id="GO:0051015">
    <property type="term" value="F:actin filament binding"/>
    <property type="evidence" value="ECO:0007669"/>
    <property type="project" value="TreeGrafter"/>
</dbReference>
<evidence type="ECO:0000313" key="9">
    <source>
        <dbReference type="EMBL" id="KYQ91019.1"/>
    </source>
</evidence>
<comment type="similarity">
    <text evidence="5">Belongs to the actin-binding proteins ADF family. Coactosin subfamily.</text>
</comment>
<gene>
    <name evidence="9" type="ORF">DLAC_07918</name>
</gene>
<dbReference type="InterPro" id="IPR029006">
    <property type="entry name" value="ADF-H/Gelsolin-like_dom_sf"/>
</dbReference>
<dbReference type="CDD" id="cd11282">
    <property type="entry name" value="ADF_coactosin_like"/>
    <property type="match status" value="2"/>
</dbReference>
<dbReference type="PROSITE" id="PS51263">
    <property type="entry name" value="ADF_H"/>
    <property type="match status" value="2"/>
</dbReference>
<dbReference type="SMART" id="SM00102">
    <property type="entry name" value="ADF"/>
    <property type="match status" value="2"/>
</dbReference>
<keyword evidence="10" id="KW-1185">Reference proteome</keyword>
<feature type="region of interest" description="Disordered" evidence="7">
    <location>
        <begin position="152"/>
        <end position="193"/>
    </location>
</feature>
<evidence type="ECO:0000256" key="2">
    <source>
        <dbReference type="ARBA" id="ARBA00022490"/>
    </source>
</evidence>
<evidence type="ECO:0000256" key="6">
    <source>
        <dbReference type="ARBA" id="ARBA00069392"/>
    </source>
</evidence>
<reference evidence="9 10" key="1">
    <citation type="submission" date="2015-12" db="EMBL/GenBank/DDBJ databases">
        <title>Dictyostelia acquired genes for synthesis and detection of signals that induce cell-type specialization by lateral gene transfer from prokaryotes.</title>
        <authorList>
            <person name="Gloeckner G."/>
            <person name="Schaap P."/>
        </authorList>
    </citation>
    <scope>NUCLEOTIDE SEQUENCE [LARGE SCALE GENOMIC DNA]</scope>
    <source>
        <strain evidence="9 10">TK</strain>
    </source>
</reference>
<protein>
    <recommendedName>
        <fullName evidence="6">Coactosin</fullName>
    </recommendedName>
</protein>